<protein>
    <submittedName>
        <fullName evidence="1">Uncharacterized protein</fullName>
    </submittedName>
</protein>
<name>A0A1X0K941_MYCSC</name>
<evidence type="ECO:0000313" key="2">
    <source>
        <dbReference type="Proteomes" id="UP000192601"/>
    </source>
</evidence>
<organism evidence="1 2">
    <name type="scientific">Mycobacterium scrofulaceum</name>
    <dbReference type="NCBI Taxonomy" id="1783"/>
    <lineage>
        <taxon>Bacteria</taxon>
        <taxon>Bacillati</taxon>
        <taxon>Actinomycetota</taxon>
        <taxon>Actinomycetes</taxon>
        <taxon>Mycobacteriales</taxon>
        <taxon>Mycobacteriaceae</taxon>
        <taxon>Mycobacterium</taxon>
    </lineage>
</organism>
<dbReference type="OrthoDB" id="2958820at2"/>
<accession>A0A1X0K941</accession>
<dbReference type="STRING" id="1783.BST44_21280"/>
<reference evidence="1 2" key="1">
    <citation type="submission" date="2017-02" db="EMBL/GenBank/DDBJ databases">
        <title>The new phylogeny of genus Mycobacterium.</title>
        <authorList>
            <person name="Tortoli E."/>
            <person name="Trovato A."/>
            <person name="Cirillo D.M."/>
        </authorList>
    </citation>
    <scope>NUCLEOTIDE SEQUENCE [LARGE SCALE GENOMIC DNA]</scope>
    <source>
        <strain evidence="1 2">DSM 43992</strain>
    </source>
</reference>
<proteinExistence type="predicted"/>
<comment type="caution">
    <text evidence="1">The sequence shown here is derived from an EMBL/GenBank/DDBJ whole genome shotgun (WGS) entry which is preliminary data.</text>
</comment>
<dbReference type="Proteomes" id="UP000192601">
    <property type="component" value="Unassembled WGS sequence"/>
</dbReference>
<keyword evidence="2" id="KW-1185">Reference proteome</keyword>
<dbReference type="RefSeq" id="WP_083179086.1">
    <property type="nucleotide sequence ID" value="NZ_MVIJ01000038.1"/>
</dbReference>
<gene>
    <name evidence="1" type="ORF">BST44_21280</name>
</gene>
<dbReference type="AlphaFoldDB" id="A0A1X0K941"/>
<evidence type="ECO:0000313" key="1">
    <source>
        <dbReference type="EMBL" id="ORB71677.1"/>
    </source>
</evidence>
<sequence>MPALARHGTEVRSVFSLVGYDENDLTAALGFAFARCPSLREAVLTRVWPAALMGAPEDLGLALEVRDENGRTDLEVRSPNGLVIFEAKRGWLLPTVSQLKKYAGRISRHHNGGVLVTLSQASHALAKANLPSHVDGIPVIHLPWRDVLVDVAGARRACRGQERLWLNELHAYLRGVIRVRPVTDCLTYCVVLNNAKPGDGGAHTYLEFVTEEHCYFHPYGEGGWPTDPPNFMAFRWAGAVRRIHRVCNAEVVPSLLDRWPDIPATPLTARPHAVYDLGPRIPPFDPIPNGAQYRASRLWVLLDQLQTSPTLSEAMKGTKALRG</sequence>
<dbReference type="EMBL" id="MVIJ01000038">
    <property type="protein sequence ID" value="ORB71677.1"/>
    <property type="molecule type" value="Genomic_DNA"/>
</dbReference>